<organism evidence="2 3">
    <name type="scientific">[Lactobacillus] rogosae</name>
    <dbReference type="NCBI Taxonomy" id="706562"/>
    <lineage>
        <taxon>Bacteria</taxon>
        <taxon>Bacillati</taxon>
        <taxon>Bacillota</taxon>
        <taxon>Clostridia</taxon>
        <taxon>Lachnospirales</taxon>
        <taxon>Lachnospiraceae</taxon>
        <taxon>Lachnospira</taxon>
    </lineage>
</organism>
<keyword evidence="1" id="KW-1133">Transmembrane helix</keyword>
<keyword evidence="3" id="KW-1185">Reference proteome</keyword>
<feature type="transmembrane region" description="Helical" evidence="1">
    <location>
        <begin position="61"/>
        <end position="80"/>
    </location>
</feature>
<dbReference type="EMBL" id="JBBMER010000002">
    <property type="protein sequence ID" value="MEQ2378881.1"/>
    <property type="molecule type" value="Genomic_DNA"/>
</dbReference>
<keyword evidence="1" id="KW-0472">Membrane</keyword>
<proteinExistence type="predicted"/>
<protein>
    <submittedName>
        <fullName evidence="2">Zinc ribbon domain-containing protein</fullName>
    </submittedName>
</protein>
<dbReference type="RefSeq" id="WP_055174179.1">
    <property type="nucleotide sequence ID" value="NZ_JBBMER010000002.1"/>
</dbReference>
<reference evidence="2 3" key="1">
    <citation type="submission" date="2024-03" db="EMBL/GenBank/DDBJ databases">
        <title>Human intestinal bacterial collection.</title>
        <authorList>
            <person name="Pauvert C."/>
            <person name="Hitch T.C.A."/>
            <person name="Clavel T."/>
        </authorList>
    </citation>
    <scope>NUCLEOTIDE SEQUENCE [LARGE SCALE GENOMIC DNA]</scope>
    <source>
        <strain evidence="2 3">CLA-AA-H255</strain>
    </source>
</reference>
<name>A0ABV1BT03_9FIRM</name>
<comment type="caution">
    <text evidence="2">The sequence shown here is derived from an EMBL/GenBank/DDBJ whole genome shotgun (WGS) entry which is preliminary data.</text>
</comment>
<sequence>MICSNCGADISSKDIKCPYCGAMQYEAAEKKYMNDLYKINSDMDNLDKNVRRYVWHSIAKSIGYVLIGTAIALMLGILIGRNDYMRYNNSKKEREDIHKAMEWYDENSARLDELYTLHRYSEAKDIISNYEGNSSLLRNWEHYNFIEIYDWYYDSFSDIYIRVTQQDKDTIKEYEFKRGYRYALDLVYMKECKGAYSNRSYMTCSKDDRQIIDMWVDNARDYLINYVGMSEDDIKQQLDDIYVDGYYDYTLGQKYEDKYYEDWSTR</sequence>
<evidence type="ECO:0000313" key="3">
    <source>
        <dbReference type="Proteomes" id="UP001442364"/>
    </source>
</evidence>
<keyword evidence="1" id="KW-0812">Transmembrane</keyword>
<evidence type="ECO:0000313" key="2">
    <source>
        <dbReference type="EMBL" id="MEQ2378881.1"/>
    </source>
</evidence>
<accession>A0ABV1BT03</accession>
<evidence type="ECO:0000256" key="1">
    <source>
        <dbReference type="SAM" id="Phobius"/>
    </source>
</evidence>
<gene>
    <name evidence="2" type="ORF">WMO14_03140</name>
</gene>
<dbReference type="Proteomes" id="UP001442364">
    <property type="component" value="Unassembled WGS sequence"/>
</dbReference>